<comment type="subcellular location">
    <subcellularLocation>
        <location evidence="2">Cell membrane</location>
    </subcellularLocation>
</comment>
<evidence type="ECO:0000256" key="6">
    <source>
        <dbReference type="ARBA" id="ARBA00022679"/>
    </source>
</evidence>
<comment type="caution">
    <text evidence="18">The sequence shown here is derived from an EMBL/GenBank/DDBJ whole genome shotgun (WGS) entry which is preliminary data.</text>
</comment>
<keyword evidence="10" id="KW-0902">Two-component regulatory system</keyword>
<evidence type="ECO:0000256" key="12">
    <source>
        <dbReference type="PROSITE-ProRule" id="PRU00169"/>
    </source>
</evidence>
<evidence type="ECO:0000256" key="2">
    <source>
        <dbReference type="ARBA" id="ARBA00004236"/>
    </source>
</evidence>
<dbReference type="InterPro" id="IPR013655">
    <property type="entry name" value="PAS_fold_3"/>
</dbReference>
<dbReference type="EC" id="2.7.13.3" evidence="3"/>
<comment type="catalytic activity">
    <reaction evidence="1">
        <text>ATP + protein L-histidine = ADP + protein N-phospho-L-histidine.</text>
        <dbReference type="EC" id="2.7.13.3"/>
    </reaction>
</comment>
<dbReference type="PROSITE" id="PS50112">
    <property type="entry name" value="PAS"/>
    <property type="match status" value="1"/>
</dbReference>
<dbReference type="AlphaFoldDB" id="A0A841H4Q0"/>
<dbReference type="Pfam" id="PF08447">
    <property type="entry name" value="PAS_3"/>
    <property type="match status" value="1"/>
</dbReference>
<dbReference type="PRINTS" id="PR00344">
    <property type="entry name" value="BCTRLSENSOR"/>
</dbReference>
<evidence type="ECO:0000259" key="16">
    <source>
        <dbReference type="PROSITE" id="PS50112"/>
    </source>
</evidence>
<sequence>MTDRMDPRTPPASILLAGGGEMGTLMREHPWAATALGPVEQWPQSLTTAVRILLTSRFAMWMGWGPDLSFFYNDAYRRDTLGKKHPWALGRPTREVWGEIWDDISPRIQSVLDTGEATWDEGLLLFLERSGYPEETYHTFSYSPLTDDAGRSSGMFCVVMEETERVIGERRLATLRDLAAELAAAGREDAVLAAVERGVSGSRKDLPFTLTYLFEDGHTRARLAACTGFRAGDPGAPETIEAGAAAQAWPAGELLAGCARLVIDPLPASLGELPTGAWDVPPRAAIAVPIARPGQERPAGFLVAGLNPFRPFDEAYEGFVGLVAGQIAASLANARVFEEERRRAQALAELDQAKTIFFSNISHEFRTPLTLILGPAEEGRADPALTEDERARWDTVQRNGRRLQKLVNTLLEFSRIEAGRVQAAYEPVDLAAFTRDLASLFRSALERAGLRLEIDAPALPEPVYVDRDMWEKIVLNLLSNAFKHTFSGTVTVALHAAGDAVELRVRDTGTGIPAEEIPLLFDRFHRVKGAASRTHEGTGIGLALVRELVALHGGTIEVESTVGEGSTFTVRVPAGSRHLPAGQIGAPRVVESATGGAFVQEALTWIPEAPAAPADGPGTAGVPEGILDADMPAPAGERRADTILIADDNADMRAYLARLLGRQWHVDTVPDGVAALAAVQARLPDLVLSDVMMPGLNGFELLQALRANPRTRELPVLLLSARAGEESRIEGMQAGADDYLAKPFSARELVARVGAHLELARVRRDAAARLRAAAEENAELYREALEAKERLQEQAVELELQTEELQTQTAHLEETQVDLESANNELRQVNAALRETEGRFRNMADNAPVMMWVTDPDGVCTHLNRQWYDFTGQTPETGLGFGWLNATHPDDRPFAEQTFITSNATRAPFRVEYRLRRADGEYRWAIDAAVPRFDAGGAYLGYIGSVIDITERKEVEQQREIVLAESEQARRLADEANRAKSEFLANMSHELRTPLNAIAGYLDLLDLEIHGPVNAAQHHAFDRIKRNQEVLLSLINDVLNFAKLEAGRLEIECAEVDVCEVLNQVEPLIAPQMAAKRLAYACEQCEPGLTALGDPERIQQVLINLLTNALKFTPSGGRVTVSAAPDGARVHIRVTDTGRGIPAEKLESIFDPFVQVDRRGSLAEESQLGVGLGLAISRELARAMDGELTVRSEPGAGSTFTLALPRAMDGAGAG</sequence>
<dbReference type="Gene3D" id="3.30.450.20">
    <property type="entry name" value="PAS domain"/>
    <property type="match status" value="2"/>
</dbReference>
<dbReference type="CDD" id="cd16922">
    <property type="entry name" value="HATPase_EvgS-ArcB-TorS-like"/>
    <property type="match status" value="2"/>
</dbReference>
<proteinExistence type="predicted"/>
<keyword evidence="19" id="KW-1185">Reference proteome</keyword>
<dbReference type="EMBL" id="JACHIA010000022">
    <property type="protein sequence ID" value="MBB6073205.1"/>
    <property type="molecule type" value="Genomic_DNA"/>
</dbReference>
<feature type="domain" description="Histidine kinase" evidence="14">
    <location>
        <begin position="360"/>
        <end position="576"/>
    </location>
</feature>
<dbReference type="Gene3D" id="3.30.450.40">
    <property type="match status" value="1"/>
</dbReference>
<dbReference type="PROSITE" id="PS50113">
    <property type="entry name" value="PAC"/>
    <property type="match status" value="1"/>
</dbReference>
<keyword evidence="5 12" id="KW-0597">Phosphoprotein</keyword>
<dbReference type="Gene3D" id="3.30.565.10">
    <property type="entry name" value="Histidine kinase-like ATPase, C-terminal domain"/>
    <property type="match status" value="2"/>
</dbReference>
<evidence type="ECO:0000259" key="15">
    <source>
        <dbReference type="PROSITE" id="PS50110"/>
    </source>
</evidence>
<dbReference type="Pfam" id="PF00512">
    <property type="entry name" value="HisKA"/>
    <property type="match status" value="2"/>
</dbReference>
<dbReference type="CDD" id="cd00082">
    <property type="entry name" value="HisKA"/>
    <property type="match status" value="2"/>
</dbReference>
<feature type="domain" description="Response regulatory" evidence="15">
    <location>
        <begin position="642"/>
        <end position="757"/>
    </location>
</feature>
<evidence type="ECO:0000313" key="18">
    <source>
        <dbReference type="EMBL" id="MBB6073205.1"/>
    </source>
</evidence>
<evidence type="ECO:0000256" key="13">
    <source>
        <dbReference type="SAM" id="Coils"/>
    </source>
</evidence>
<dbReference type="Pfam" id="PF00072">
    <property type="entry name" value="Response_reg"/>
    <property type="match status" value="1"/>
</dbReference>
<feature type="modified residue" description="4-aspartylphosphate" evidence="12">
    <location>
        <position position="690"/>
    </location>
</feature>
<dbReference type="GO" id="GO:0005524">
    <property type="term" value="F:ATP binding"/>
    <property type="evidence" value="ECO:0007669"/>
    <property type="project" value="UniProtKB-KW"/>
</dbReference>
<dbReference type="InterPro" id="IPR036097">
    <property type="entry name" value="HisK_dim/P_sf"/>
</dbReference>
<dbReference type="RefSeq" id="WP_170038686.1">
    <property type="nucleotide sequence ID" value="NZ_JABDTL010000002.1"/>
</dbReference>
<evidence type="ECO:0000256" key="1">
    <source>
        <dbReference type="ARBA" id="ARBA00000085"/>
    </source>
</evidence>
<dbReference type="SMART" id="SM00091">
    <property type="entry name" value="PAS"/>
    <property type="match status" value="1"/>
</dbReference>
<dbReference type="InterPro" id="IPR001610">
    <property type="entry name" value="PAC"/>
</dbReference>
<dbReference type="InterPro" id="IPR029016">
    <property type="entry name" value="GAF-like_dom_sf"/>
</dbReference>
<dbReference type="Gene3D" id="1.10.287.130">
    <property type="match status" value="2"/>
</dbReference>
<dbReference type="InterPro" id="IPR001789">
    <property type="entry name" value="Sig_transdc_resp-reg_receiver"/>
</dbReference>
<feature type="coiled-coil region" evidence="13">
    <location>
        <begin position="952"/>
        <end position="982"/>
    </location>
</feature>
<evidence type="ECO:0000313" key="19">
    <source>
        <dbReference type="Proteomes" id="UP000582837"/>
    </source>
</evidence>
<dbReference type="InterPro" id="IPR035965">
    <property type="entry name" value="PAS-like_dom_sf"/>
</dbReference>
<evidence type="ECO:0000256" key="4">
    <source>
        <dbReference type="ARBA" id="ARBA00022475"/>
    </source>
</evidence>
<dbReference type="SUPFAM" id="SSF47384">
    <property type="entry name" value="Homodimeric domain of signal transducing histidine kinase"/>
    <property type="match status" value="2"/>
</dbReference>
<dbReference type="Pfam" id="PF02518">
    <property type="entry name" value="HATPase_c"/>
    <property type="match status" value="2"/>
</dbReference>
<dbReference type="NCBIfam" id="TIGR00229">
    <property type="entry name" value="sensory_box"/>
    <property type="match status" value="1"/>
</dbReference>
<keyword evidence="13" id="KW-0175">Coiled coil</keyword>
<evidence type="ECO:0000256" key="10">
    <source>
        <dbReference type="ARBA" id="ARBA00023012"/>
    </source>
</evidence>
<evidence type="ECO:0000256" key="11">
    <source>
        <dbReference type="ARBA" id="ARBA00023136"/>
    </source>
</evidence>
<dbReference type="SMART" id="SM00388">
    <property type="entry name" value="HisKA"/>
    <property type="match status" value="2"/>
</dbReference>
<dbReference type="GO" id="GO:0005886">
    <property type="term" value="C:plasma membrane"/>
    <property type="evidence" value="ECO:0007669"/>
    <property type="project" value="UniProtKB-SubCell"/>
</dbReference>
<dbReference type="SMART" id="SM00448">
    <property type="entry name" value="REC"/>
    <property type="match status" value="1"/>
</dbReference>
<dbReference type="InterPro" id="IPR004358">
    <property type="entry name" value="Sig_transdc_His_kin-like_C"/>
</dbReference>
<dbReference type="PROSITE" id="PS50110">
    <property type="entry name" value="RESPONSE_REGULATORY"/>
    <property type="match status" value="1"/>
</dbReference>
<keyword evidence="7" id="KW-0547">Nucleotide-binding</keyword>
<dbReference type="InterPro" id="IPR000700">
    <property type="entry name" value="PAS-assoc_C"/>
</dbReference>
<dbReference type="SUPFAM" id="SSF55874">
    <property type="entry name" value="ATPase domain of HSP90 chaperone/DNA topoisomerase II/histidine kinase"/>
    <property type="match status" value="2"/>
</dbReference>
<keyword evidence="9" id="KW-0067">ATP-binding</keyword>
<evidence type="ECO:0000259" key="14">
    <source>
        <dbReference type="PROSITE" id="PS50109"/>
    </source>
</evidence>
<dbReference type="InterPro" id="IPR036890">
    <property type="entry name" value="HATPase_C_sf"/>
</dbReference>
<dbReference type="CDD" id="cd00130">
    <property type="entry name" value="PAS"/>
    <property type="match status" value="1"/>
</dbReference>
<dbReference type="SMART" id="SM00086">
    <property type="entry name" value="PAC"/>
    <property type="match status" value="2"/>
</dbReference>
<evidence type="ECO:0000256" key="7">
    <source>
        <dbReference type="ARBA" id="ARBA00022741"/>
    </source>
</evidence>
<keyword evidence="11" id="KW-0472">Membrane</keyword>
<dbReference type="InterPro" id="IPR003594">
    <property type="entry name" value="HATPase_dom"/>
</dbReference>
<keyword evidence="4" id="KW-1003">Cell membrane</keyword>
<keyword evidence="8" id="KW-0418">Kinase</keyword>
<dbReference type="Proteomes" id="UP000582837">
    <property type="component" value="Unassembled WGS sequence"/>
</dbReference>
<keyword evidence="6" id="KW-0808">Transferase</keyword>
<feature type="coiled-coil region" evidence="13">
    <location>
        <begin position="763"/>
        <end position="839"/>
    </location>
</feature>
<dbReference type="SMART" id="SM00387">
    <property type="entry name" value="HATPase_c"/>
    <property type="match status" value="2"/>
</dbReference>
<name>A0A841H4Q0_9BACT</name>
<dbReference type="SUPFAM" id="SSF52172">
    <property type="entry name" value="CheY-like"/>
    <property type="match status" value="1"/>
</dbReference>
<dbReference type="InterPro" id="IPR011006">
    <property type="entry name" value="CheY-like_superfamily"/>
</dbReference>
<evidence type="ECO:0000256" key="8">
    <source>
        <dbReference type="ARBA" id="ARBA00022777"/>
    </source>
</evidence>
<organism evidence="18 19">
    <name type="scientific">Longimicrobium terrae</name>
    <dbReference type="NCBI Taxonomy" id="1639882"/>
    <lineage>
        <taxon>Bacteria</taxon>
        <taxon>Pseudomonadati</taxon>
        <taxon>Gemmatimonadota</taxon>
        <taxon>Longimicrobiia</taxon>
        <taxon>Longimicrobiales</taxon>
        <taxon>Longimicrobiaceae</taxon>
        <taxon>Longimicrobium</taxon>
    </lineage>
</organism>
<evidence type="ECO:0000259" key="17">
    <source>
        <dbReference type="PROSITE" id="PS50113"/>
    </source>
</evidence>
<dbReference type="SUPFAM" id="SSF55781">
    <property type="entry name" value="GAF domain-like"/>
    <property type="match status" value="1"/>
</dbReference>
<feature type="domain" description="PAS" evidence="16">
    <location>
        <begin position="836"/>
        <end position="892"/>
    </location>
</feature>
<evidence type="ECO:0000256" key="3">
    <source>
        <dbReference type="ARBA" id="ARBA00012438"/>
    </source>
</evidence>
<evidence type="ECO:0000256" key="9">
    <source>
        <dbReference type="ARBA" id="ARBA00022840"/>
    </source>
</evidence>
<dbReference type="InterPro" id="IPR000014">
    <property type="entry name" value="PAS"/>
</dbReference>
<dbReference type="FunFam" id="3.30.450.20:FF:000099">
    <property type="entry name" value="Sensory box sensor histidine kinase"/>
    <property type="match status" value="1"/>
</dbReference>
<feature type="domain" description="PAC" evidence="17">
    <location>
        <begin position="909"/>
        <end position="961"/>
    </location>
</feature>
<dbReference type="InterPro" id="IPR005467">
    <property type="entry name" value="His_kinase_dom"/>
</dbReference>
<reference evidence="18 19" key="1">
    <citation type="submission" date="2020-08" db="EMBL/GenBank/DDBJ databases">
        <title>Genomic Encyclopedia of Type Strains, Phase IV (KMG-IV): sequencing the most valuable type-strain genomes for metagenomic binning, comparative biology and taxonomic classification.</title>
        <authorList>
            <person name="Goeker M."/>
        </authorList>
    </citation>
    <scope>NUCLEOTIDE SEQUENCE [LARGE SCALE GENOMIC DNA]</scope>
    <source>
        <strain evidence="18 19">DSM 29007</strain>
    </source>
</reference>
<feature type="domain" description="Histidine kinase" evidence="14">
    <location>
        <begin position="986"/>
        <end position="1208"/>
    </location>
</feature>
<protein>
    <recommendedName>
        <fullName evidence="3">histidine kinase</fullName>
        <ecNumber evidence="3">2.7.13.3</ecNumber>
    </recommendedName>
</protein>
<gene>
    <name evidence="18" type="ORF">HNQ61_004872</name>
</gene>
<dbReference type="FunFam" id="3.30.565.10:FF:000023">
    <property type="entry name" value="PAS domain-containing sensor histidine kinase"/>
    <property type="match status" value="1"/>
</dbReference>
<dbReference type="PANTHER" id="PTHR43547:SF2">
    <property type="entry name" value="HYBRID SIGNAL TRANSDUCTION HISTIDINE KINASE C"/>
    <property type="match status" value="1"/>
</dbReference>
<dbReference type="PANTHER" id="PTHR43547">
    <property type="entry name" value="TWO-COMPONENT HISTIDINE KINASE"/>
    <property type="match status" value="1"/>
</dbReference>
<dbReference type="GO" id="GO:0000155">
    <property type="term" value="F:phosphorelay sensor kinase activity"/>
    <property type="evidence" value="ECO:0007669"/>
    <property type="project" value="InterPro"/>
</dbReference>
<dbReference type="SUPFAM" id="SSF55785">
    <property type="entry name" value="PYP-like sensor domain (PAS domain)"/>
    <property type="match status" value="1"/>
</dbReference>
<evidence type="ECO:0000256" key="5">
    <source>
        <dbReference type="ARBA" id="ARBA00022553"/>
    </source>
</evidence>
<dbReference type="FunFam" id="3.30.565.10:FF:000037">
    <property type="entry name" value="Hybrid sensor histidine kinase/response regulator"/>
    <property type="match status" value="1"/>
</dbReference>
<dbReference type="Gene3D" id="3.40.50.2300">
    <property type="match status" value="1"/>
</dbReference>
<accession>A0A841H4Q0</accession>
<dbReference type="PROSITE" id="PS50109">
    <property type="entry name" value="HIS_KIN"/>
    <property type="match status" value="2"/>
</dbReference>
<dbReference type="InterPro" id="IPR003661">
    <property type="entry name" value="HisK_dim/P_dom"/>
</dbReference>